<gene>
    <name evidence="2" type="ORF">GS399_15730</name>
</gene>
<accession>A0A7K1YCX7</accession>
<evidence type="ECO:0000313" key="3">
    <source>
        <dbReference type="Proteomes" id="UP000466586"/>
    </source>
</evidence>
<reference evidence="2 3" key="1">
    <citation type="submission" date="2019-11" db="EMBL/GenBank/DDBJ databases">
        <title>Pedobacter sp. HMF7647 Genome sequencing and assembly.</title>
        <authorList>
            <person name="Kang H."/>
            <person name="Kim H."/>
            <person name="Joh K."/>
        </authorList>
    </citation>
    <scope>NUCLEOTIDE SEQUENCE [LARGE SCALE GENOMIC DNA]</scope>
    <source>
        <strain evidence="2 3">HMF7647</strain>
    </source>
</reference>
<dbReference type="SUPFAM" id="SSF69118">
    <property type="entry name" value="AhpD-like"/>
    <property type="match status" value="1"/>
</dbReference>
<dbReference type="Proteomes" id="UP000466586">
    <property type="component" value="Unassembled WGS sequence"/>
</dbReference>
<name>A0A7K1YCX7_9SPHI</name>
<dbReference type="PANTHER" id="PTHR34846:SF10">
    <property type="entry name" value="CYTOPLASMIC PROTEIN"/>
    <property type="match status" value="1"/>
</dbReference>
<protein>
    <submittedName>
        <fullName evidence="2">Carboxymuconolactone decarboxylase family protein</fullName>
    </submittedName>
</protein>
<dbReference type="Pfam" id="PF02627">
    <property type="entry name" value="CMD"/>
    <property type="match status" value="1"/>
</dbReference>
<dbReference type="NCBIfam" id="TIGR00778">
    <property type="entry name" value="ahpD_dom"/>
    <property type="match status" value="1"/>
</dbReference>
<keyword evidence="3" id="KW-1185">Reference proteome</keyword>
<dbReference type="InterPro" id="IPR003779">
    <property type="entry name" value="CMD-like"/>
</dbReference>
<dbReference type="EMBL" id="WVHT01000007">
    <property type="protein sequence ID" value="MXV52425.1"/>
    <property type="molecule type" value="Genomic_DNA"/>
</dbReference>
<feature type="domain" description="Carboxymuconolactone decarboxylase-like" evidence="1">
    <location>
        <begin position="12"/>
        <end position="93"/>
    </location>
</feature>
<dbReference type="InterPro" id="IPR004675">
    <property type="entry name" value="AhpD_core"/>
</dbReference>
<dbReference type="AlphaFoldDB" id="A0A7K1YCX7"/>
<sequence>MKTRIKLNEAEPAAYNAMLALEKYIAGTSLTAKHKELIKIRASQVNGCAYCLDMHTKDARKLGETEQRIYTLSAWRDTSFFDEQEQAILALTESVTLINNHVSDEVYEQAAKVFDEKYLSQILMAIIVINGWNRIAITTKLEPELS</sequence>
<evidence type="ECO:0000313" key="2">
    <source>
        <dbReference type="EMBL" id="MXV52425.1"/>
    </source>
</evidence>
<dbReference type="Gene3D" id="1.20.1290.10">
    <property type="entry name" value="AhpD-like"/>
    <property type="match status" value="1"/>
</dbReference>
<dbReference type="InterPro" id="IPR029032">
    <property type="entry name" value="AhpD-like"/>
</dbReference>
<comment type="caution">
    <text evidence="2">The sequence shown here is derived from an EMBL/GenBank/DDBJ whole genome shotgun (WGS) entry which is preliminary data.</text>
</comment>
<dbReference type="PANTHER" id="PTHR34846">
    <property type="entry name" value="4-CARBOXYMUCONOLACTONE DECARBOXYLASE FAMILY PROTEIN (AFU_ORTHOLOGUE AFUA_6G11590)"/>
    <property type="match status" value="1"/>
</dbReference>
<evidence type="ECO:0000259" key="1">
    <source>
        <dbReference type="Pfam" id="PF02627"/>
    </source>
</evidence>
<dbReference type="RefSeq" id="WP_160845593.1">
    <property type="nucleotide sequence ID" value="NZ_WVHT01000007.1"/>
</dbReference>
<organism evidence="2 3">
    <name type="scientific">Hufsiella arboris</name>
    <dbReference type="NCBI Taxonomy" id="2695275"/>
    <lineage>
        <taxon>Bacteria</taxon>
        <taxon>Pseudomonadati</taxon>
        <taxon>Bacteroidota</taxon>
        <taxon>Sphingobacteriia</taxon>
        <taxon>Sphingobacteriales</taxon>
        <taxon>Sphingobacteriaceae</taxon>
        <taxon>Hufsiella</taxon>
    </lineage>
</organism>
<proteinExistence type="predicted"/>
<dbReference type="GO" id="GO:0051920">
    <property type="term" value="F:peroxiredoxin activity"/>
    <property type="evidence" value="ECO:0007669"/>
    <property type="project" value="InterPro"/>
</dbReference>